<organism evidence="3 4">
    <name type="scientific">Marinobacter gudaonensis</name>
    <dbReference type="NCBI Taxonomy" id="375760"/>
    <lineage>
        <taxon>Bacteria</taxon>
        <taxon>Pseudomonadati</taxon>
        <taxon>Pseudomonadota</taxon>
        <taxon>Gammaproteobacteria</taxon>
        <taxon>Pseudomonadales</taxon>
        <taxon>Marinobacteraceae</taxon>
        <taxon>Marinobacter</taxon>
    </lineage>
</organism>
<dbReference type="STRING" id="375760.SAMN04488073_1572"/>
<dbReference type="PROSITE" id="PS51257">
    <property type="entry name" value="PROKAR_LIPOPROTEIN"/>
    <property type="match status" value="1"/>
</dbReference>
<reference evidence="4" key="1">
    <citation type="submission" date="2016-10" db="EMBL/GenBank/DDBJ databases">
        <authorList>
            <person name="Varghese N."/>
            <person name="Submissions S."/>
        </authorList>
    </citation>
    <scope>NUCLEOTIDE SEQUENCE [LARGE SCALE GENOMIC DNA]</scope>
    <source>
        <strain evidence="4">CGMCC 1.6294</strain>
    </source>
</reference>
<feature type="signal peptide" evidence="2">
    <location>
        <begin position="1"/>
        <end position="24"/>
    </location>
</feature>
<dbReference type="AlphaFoldDB" id="A0A1I6GUI9"/>
<gene>
    <name evidence="3" type="ORF">SAMN04488073_1572</name>
</gene>
<dbReference type="Proteomes" id="UP000199290">
    <property type="component" value="Unassembled WGS sequence"/>
</dbReference>
<keyword evidence="1" id="KW-0175">Coiled coil</keyword>
<evidence type="ECO:0000256" key="2">
    <source>
        <dbReference type="SAM" id="SignalP"/>
    </source>
</evidence>
<evidence type="ECO:0000313" key="4">
    <source>
        <dbReference type="Proteomes" id="UP000199290"/>
    </source>
</evidence>
<dbReference type="Gene3D" id="1.20.120.20">
    <property type="entry name" value="Apolipoprotein"/>
    <property type="match status" value="1"/>
</dbReference>
<accession>A0A1I6GUI9</accession>
<evidence type="ECO:0008006" key="5">
    <source>
        <dbReference type="Google" id="ProtNLM"/>
    </source>
</evidence>
<feature type="chain" id="PRO_5011487988" description="DUF4878 domain-containing protein" evidence="2">
    <location>
        <begin position="25"/>
        <end position="287"/>
    </location>
</feature>
<keyword evidence="4" id="KW-1185">Reference proteome</keyword>
<evidence type="ECO:0000256" key="1">
    <source>
        <dbReference type="SAM" id="Coils"/>
    </source>
</evidence>
<name>A0A1I6GUI9_9GAMM</name>
<dbReference type="OrthoDB" id="5566846at2"/>
<dbReference type="SUPFAM" id="SSF58113">
    <property type="entry name" value="Apolipoprotein A-I"/>
    <property type="match status" value="1"/>
</dbReference>
<feature type="coiled-coil region" evidence="1">
    <location>
        <begin position="151"/>
        <end position="204"/>
    </location>
</feature>
<protein>
    <recommendedName>
        <fullName evidence="5">DUF4878 domain-containing protein</fullName>
    </recommendedName>
</protein>
<evidence type="ECO:0000313" key="3">
    <source>
        <dbReference type="EMBL" id="SFR45933.1"/>
    </source>
</evidence>
<sequence length="287" mass="32018">MSHLFARGLAVTFALALFVGCSNPETPQEVASAFWQAMAENDAGEVTEYSTLTDASAFDGYQRSWTDAVPSYGRVVIDDDEATIVTRVPAESGAAGEQREIATYLVRVDGQWLVDYERTGDAIVNPSPFSGILGELNRIGEKLSASFSSSSGQLERDMEQLARDLQIYSREMSQQAGEAMAEFSEQLQKAMRDLEQSLEEALEDDRQTPEQDRIILEQAARDLDRGADDLNDPTMESLANASRTVAETGERFGRLSEDTLNRYREQWQRDIAEMRTEAESFMAQLRP</sequence>
<dbReference type="RefSeq" id="WP_091987945.1">
    <property type="nucleotide sequence ID" value="NZ_FOYV01000001.1"/>
</dbReference>
<keyword evidence="2" id="KW-0732">Signal</keyword>
<proteinExistence type="predicted"/>
<dbReference type="EMBL" id="FOYV01000001">
    <property type="protein sequence ID" value="SFR45933.1"/>
    <property type="molecule type" value="Genomic_DNA"/>
</dbReference>